<protein>
    <submittedName>
        <fullName evidence="1">Uncharacterized protein</fullName>
    </submittedName>
</protein>
<sequence>MISAAYQCCLSVPPHQLLPSSATHQCAAGPPTIAQQCHPAVLPRSCTHQCPAVLPISSASQCHQSAPLVSPSVSVVHQCHLSVPISATYQ</sequence>
<dbReference type="EMBL" id="CATNWA010014446">
    <property type="protein sequence ID" value="CAI9571872.1"/>
    <property type="molecule type" value="Genomic_DNA"/>
</dbReference>
<comment type="caution">
    <text evidence="1">The sequence shown here is derived from an EMBL/GenBank/DDBJ whole genome shotgun (WGS) entry which is preliminary data.</text>
</comment>
<evidence type="ECO:0000313" key="1">
    <source>
        <dbReference type="EMBL" id="CAI9571872.1"/>
    </source>
</evidence>
<proteinExistence type="predicted"/>
<gene>
    <name evidence="1" type="ORF">SPARVUS_LOCUS7317843</name>
</gene>
<evidence type="ECO:0000313" key="2">
    <source>
        <dbReference type="Proteomes" id="UP001162483"/>
    </source>
</evidence>
<dbReference type="Proteomes" id="UP001162483">
    <property type="component" value="Unassembled WGS sequence"/>
</dbReference>
<name>A0ABN9DHD4_9NEOB</name>
<keyword evidence="2" id="KW-1185">Reference proteome</keyword>
<accession>A0ABN9DHD4</accession>
<reference evidence="1" key="1">
    <citation type="submission" date="2023-05" db="EMBL/GenBank/DDBJ databases">
        <authorList>
            <person name="Stuckert A."/>
        </authorList>
    </citation>
    <scope>NUCLEOTIDE SEQUENCE</scope>
</reference>
<organism evidence="1 2">
    <name type="scientific">Staurois parvus</name>
    <dbReference type="NCBI Taxonomy" id="386267"/>
    <lineage>
        <taxon>Eukaryota</taxon>
        <taxon>Metazoa</taxon>
        <taxon>Chordata</taxon>
        <taxon>Craniata</taxon>
        <taxon>Vertebrata</taxon>
        <taxon>Euteleostomi</taxon>
        <taxon>Amphibia</taxon>
        <taxon>Batrachia</taxon>
        <taxon>Anura</taxon>
        <taxon>Neobatrachia</taxon>
        <taxon>Ranoidea</taxon>
        <taxon>Ranidae</taxon>
        <taxon>Staurois</taxon>
    </lineage>
</organism>